<proteinExistence type="predicted"/>
<gene>
    <name evidence="1" type="ORF">EZS28_036180</name>
</gene>
<feature type="non-terminal residue" evidence="1">
    <location>
        <position position="72"/>
    </location>
</feature>
<reference evidence="1 2" key="1">
    <citation type="submission" date="2019-03" db="EMBL/GenBank/DDBJ databases">
        <title>Single cell metagenomics reveals metabolic interactions within the superorganism composed of flagellate Streblomastix strix and complex community of Bacteroidetes bacteria on its surface.</title>
        <authorList>
            <person name="Treitli S.C."/>
            <person name="Kolisko M."/>
            <person name="Husnik F."/>
            <person name="Keeling P."/>
            <person name="Hampl V."/>
        </authorList>
    </citation>
    <scope>NUCLEOTIDE SEQUENCE [LARGE SCALE GENOMIC DNA]</scope>
    <source>
        <strain evidence="1">ST1C</strain>
    </source>
</reference>
<dbReference type="Proteomes" id="UP000324800">
    <property type="component" value="Unassembled WGS sequence"/>
</dbReference>
<comment type="caution">
    <text evidence="1">The sequence shown here is derived from an EMBL/GenBank/DDBJ whole genome shotgun (WGS) entry which is preliminary data.</text>
</comment>
<evidence type="ECO:0000313" key="1">
    <source>
        <dbReference type="EMBL" id="KAA6368292.1"/>
    </source>
</evidence>
<dbReference type="EMBL" id="SNRW01017494">
    <property type="protein sequence ID" value="KAA6368292.1"/>
    <property type="molecule type" value="Genomic_DNA"/>
</dbReference>
<evidence type="ECO:0000313" key="2">
    <source>
        <dbReference type="Proteomes" id="UP000324800"/>
    </source>
</evidence>
<protein>
    <submittedName>
        <fullName evidence="1">Uncharacterized protein</fullName>
    </submittedName>
</protein>
<dbReference type="AlphaFoldDB" id="A0A5J4UEC3"/>
<organism evidence="1 2">
    <name type="scientific">Streblomastix strix</name>
    <dbReference type="NCBI Taxonomy" id="222440"/>
    <lineage>
        <taxon>Eukaryota</taxon>
        <taxon>Metamonada</taxon>
        <taxon>Preaxostyla</taxon>
        <taxon>Oxymonadida</taxon>
        <taxon>Streblomastigidae</taxon>
        <taxon>Streblomastix</taxon>
    </lineage>
</organism>
<name>A0A5J4UEC3_9EUKA</name>
<sequence length="72" mass="7955">MVERNVMFSKKAFGSCFTFSYCSEEDAIGAFAAKDCNSDLVPPFAATSPDPRPDSFVFQHKTNLRKIDGLLS</sequence>
<accession>A0A5J4UEC3</accession>